<feature type="domain" description="HNH" evidence="1">
    <location>
        <begin position="4"/>
        <end position="42"/>
    </location>
</feature>
<evidence type="ECO:0000313" key="3">
    <source>
        <dbReference type="Proteomes" id="UP000473885"/>
    </source>
</evidence>
<reference evidence="2 3" key="1">
    <citation type="submission" date="2019-04" db="EMBL/GenBank/DDBJ databases">
        <title>Genome sequencing of Clostridium botulinum Groups I-IV and Clostridium butyricum.</title>
        <authorList>
            <person name="Brunt J."/>
            <person name="Van Vliet A.H.M."/>
            <person name="Stringer S.C."/>
            <person name="Carter A.T."/>
            <person name="Peck M.W."/>
        </authorList>
    </citation>
    <scope>NUCLEOTIDE SEQUENCE [LARGE SCALE GENOMIC DNA]</scope>
    <source>
        <strain evidence="2 3">IFR 18/094</strain>
    </source>
</reference>
<proteinExistence type="predicted"/>
<evidence type="ECO:0000259" key="1">
    <source>
        <dbReference type="Pfam" id="PF01844"/>
    </source>
</evidence>
<keyword evidence="2" id="KW-0540">Nuclease</keyword>
<evidence type="ECO:0000313" key="2">
    <source>
        <dbReference type="EMBL" id="NEZ45749.1"/>
    </source>
</evidence>
<accession>A0A6M0R812</accession>
<dbReference type="CDD" id="cd00085">
    <property type="entry name" value="HNHc"/>
    <property type="match status" value="1"/>
</dbReference>
<keyword evidence="3" id="KW-1185">Reference proteome</keyword>
<gene>
    <name evidence="2" type="ORF">FDF74_00825</name>
</gene>
<dbReference type="Gene3D" id="1.10.30.50">
    <property type="match status" value="1"/>
</dbReference>
<dbReference type="GO" id="GO:0008270">
    <property type="term" value="F:zinc ion binding"/>
    <property type="evidence" value="ECO:0007669"/>
    <property type="project" value="InterPro"/>
</dbReference>
<keyword evidence="2" id="KW-0378">Hydrolase</keyword>
<dbReference type="GO" id="GO:0004519">
    <property type="term" value="F:endonuclease activity"/>
    <property type="evidence" value="ECO:0007669"/>
    <property type="project" value="UniProtKB-KW"/>
</dbReference>
<dbReference type="AlphaFoldDB" id="A0A6M0R812"/>
<dbReference type="Proteomes" id="UP000473885">
    <property type="component" value="Unassembled WGS sequence"/>
</dbReference>
<name>A0A6M0R812_9CLOT</name>
<dbReference type="EMBL" id="SXDP01000001">
    <property type="protein sequence ID" value="NEZ45749.1"/>
    <property type="molecule type" value="Genomic_DNA"/>
</dbReference>
<keyword evidence="2" id="KW-0255">Endonuclease</keyword>
<dbReference type="GO" id="GO:0003676">
    <property type="term" value="F:nucleic acid binding"/>
    <property type="evidence" value="ECO:0007669"/>
    <property type="project" value="InterPro"/>
</dbReference>
<dbReference type="Pfam" id="PF01844">
    <property type="entry name" value="HNH"/>
    <property type="match status" value="1"/>
</dbReference>
<organism evidence="2 3">
    <name type="scientific">Clostridium niameyense</name>
    <dbReference type="NCBI Taxonomy" id="1622073"/>
    <lineage>
        <taxon>Bacteria</taxon>
        <taxon>Bacillati</taxon>
        <taxon>Bacillota</taxon>
        <taxon>Clostridia</taxon>
        <taxon>Eubacteriales</taxon>
        <taxon>Clostridiaceae</taxon>
        <taxon>Clostridium</taxon>
    </lineage>
</organism>
<dbReference type="InterPro" id="IPR003615">
    <property type="entry name" value="HNH_nuc"/>
</dbReference>
<protein>
    <submittedName>
        <fullName evidence="2">HNH endonuclease</fullName>
    </submittedName>
</protein>
<dbReference type="InterPro" id="IPR002711">
    <property type="entry name" value="HNH"/>
</dbReference>
<dbReference type="RefSeq" id="WP_163248157.1">
    <property type="nucleotide sequence ID" value="NZ_SXDP01000001.1"/>
</dbReference>
<sequence>MPRCEVCGKEHAEIHHVIHKSEGGIDLEINYKYLCSEHHRGKYGPHKNNKLDLQYKRELQKKLNTLFNKPYYSQTEMQMKLSINKSKAKKILKGLKMYKEGYKREDIIYNIMGKKNYDDLDFFHFNDFVALNLA</sequence>
<comment type="caution">
    <text evidence="2">The sequence shown here is derived from an EMBL/GenBank/DDBJ whole genome shotgun (WGS) entry which is preliminary data.</text>
</comment>